<evidence type="ECO:0000259" key="4">
    <source>
        <dbReference type="PROSITE" id="PS50004"/>
    </source>
</evidence>
<evidence type="ECO:0000256" key="2">
    <source>
        <dbReference type="SAM" id="Coils"/>
    </source>
</evidence>
<feature type="region of interest" description="Disordered" evidence="3">
    <location>
        <begin position="1239"/>
        <end position="1267"/>
    </location>
</feature>
<dbReference type="WBParaSite" id="maker-E.canG7_contigs_4414-snap-gene-0.50-mRNA-1">
    <property type="protein sequence ID" value="maker-E.canG7_contigs_4414-snap-gene-0.50-mRNA-1"/>
    <property type="gene ID" value="EcG7_02117"/>
</dbReference>
<feature type="region of interest" description="Disordered" evidence="3">
    <location>
        <begin position="23"/>
        <end position="58"/>
    </location>
</feature>
<dbReference type="Gene3D" id="1.10.10.60">
    <property type="entry name" value="Homeodomain-like"/>
    <property type="match status" value="1"/>
</dbReference>
<organism evidence="6 7">
    <name type="scientific">Echinococcus canadensis</name>
    <dbReference type="NCBI Taxonomy" id="519352"/>
    <lineage>
        <taxon>Eukaryota</taxon>
        <taxon>Metazoa</taxon>
        <taxon>Spiralia</taxon>
        <taxon>Lophotrochozoa</taxon>
        <taxon>Platyhelminthes</taxon>
        <taxon>Cestoda</taxon>
        <taxon>Eucestoda</taxon>
        <taxon>Cyclophyllidea</taxon>
        <taxon>Taeniidae</taxon>
        <taxon>Echinococcus</taxon>
        <taxon>Echinococcus canadensis group</taxon>
    </lineage>
</organism>
<dbReference type="InterPro" id="IPR035892">
    <property type="entry name" value="C2_domain_sf"/>
</dbReference>
<feature type="region of interest" description="Disordered" evidence="3">
    <location>
        <begin position="476"/>
        <end position="499"/>
    </location>
</feature>
<feature type="compositionally biased region" description="Low complexity" evidence="3">
    <location>
        <begin position="1289"/>
        <end position="1317"/>
    </location>
</feature>
<feature type="region of interest" description="Disordered" evidence="3">
    <location>
        <begin position="1632"/>
        <end position="1732"/>
    </location>
</feature>
<feature type="region of interest" description="Disordered" evidence="3">
    <location>
        <begin position="1287"/>
        <end position="1317"/>
    </location>
</feature>
<feature type="compositionally biased region" description="Low complexity" evidence="3">
    <location>
        <begin position="1401"/>
        <end position="1432"/>
    </location>
</feature>
<evidence type="ECO:0000259" key="5">
    <source>
        <dbReference type="PROSITE" id="PS51293"/>
    </source>
</evidence>
<feature type="region of interest" description="Disordered" evidence="3">
    <location>
        <begin position="75"/>
        <end position="110"/>
    </location>
</feature>
<evidence type="ECO:0000256" key="1">
    <source>
        <dbReference type="ARBA" id="ARBA00010672"/>
    </source>
</evidence>
<feature type="domain" description="SANT" evidence="5">
    <location>
        <begin position="496"/>
        <end position="546"/>
    </location>
</feature>
<evidence type="ECO:0000256" key="3">
    <source>
        <dbReference type="SAM" id="MobiDB-lite"/>
    </source>
</evidence>
<proteinExistence type="inferred from homology"/>
<feature type="region of interest" description="Disordered" evidence="3">
    <location>
        <begin position="921"/>
        <end position="1036"/>
    </location>
</feature>
<comment type="similarity">
    <text evidence="1">Belongs to the CC2D1 family.</text>
</comment>
<feature type="compositionally biased region" description="Basic and acidic residues" evidence="3">
    <location>
        <begin position="591"/>
        <end position="609"/>
    </location>
</feature>
<dbReference type="PROSITE" id="PS50004">
    <property type="entry name" value="C2"/>
    <property type="match status" value="1"/>
</dbReference>
<feature type="compositionally biased region" description="Low complexity" evidence="3">
    <location>
        <begin position="2085"/>
        <end position="2096"/>
    </location>
</feature>
<dbReference type="InterPro" id="IPR039725">
    <property type="entry name" value="CC2D1A/B"/>
</dbReference>
<name>A0A915EYG7_9CEST</name>
<dbReference type="SUPFAM" id="SSF49562">
    <property type="entry name" value="C2 domain (Calcium/lipid-binding domain, CaLB)"/>
    <property type="match status" value="1"/>
</dbReference>
<dbReference type="SUPFAM" id="SSF46689">
    <property type="entry name" value="Homeodomain-like"/>
    <property type="match status" value="1"/>
</dbReference>
<feature type="compositionally biased region" description="Polar residues" evidence="3">
    <location>
        <begin position="1582"/>
        <end position="1598"/>
    </location>
</feature>
<feature type="region of interest" description="Disordered" evidence="3">
    <location>
        <begin position="2083"/>
        <end position="2105"/>
    </location>
</feature>
<feature type="region of interest" description="Disordered" evidence="3">
    <location>
        <begin position="1121"/>
        <end position="1143"/>
    </location>
</feature>
<feature type="region of interest" description="Disordered" evidence="3">
    <location>
        <begin position="175"/>
        <end position="254"/>
    </location>
</feature>
<feature type="compositionally biased region" description="Polar residues" evidence="3">
    <location>
        <begin position="1380"/>
        <end position="1400"/>
    </location>
</feature>
<dbReference type="PANTHER" id="PTHR13076">
    <property type="entry name" value="COILED-COIL AND C2 DOMAIN-CONTAINING PROTEIN 1-LIKE"/>
    <property type="match status" value="1"/>
</dbReference>
<reference evidence="7" key="1">
    <citation type="submission" date="2022-11" db="UniProtKB">
        <authorList>
            <consortium name="WormBaseParasite"/>
        </authorList>
    </citation>
    <scope>IDENTIFICATION</scope>
</reference>
<feature type="region of interest" description="Disordered" evidence="3">
    <location>
        <begin position="1554"/>
        <end position="1607"/>
    </location>
</feature>
<feature type="compositionally biased region" description="Low complexity" evidence="3">
    <location>
        <begin position="1251"/>
        <end position="1267"/>
    </location>
</feature>
<feature type="compositionally biased region" description="Basic and acidic residues" evidence="3">
    <location>
        <begin position="1121"/>
        <end position="1132"/>
    </location>
</feature>
<dbReference type="SMART" id="SM00717">
    <property type="entry name" value="SANT"/>
    <property type="match status" value="1"/>
</dbReference>
<dbReference type="PANTHER" id="PTHR13076:SF9">
    <property type="entry name" value="COILED-COIL AND C2 DOMAIN-CONTAINING PROTEIN 1-LIKE"/>
    <property type="match status" value="1"/>
</dbReference>
<dbReference type="InterPro" id="IPR001005">
    <property type="entry name" value="SANT/Myb"/>
</dbReference>
<evidence type="ECO:0000313" key="6">
    <source>
        <dbReference type="Proteomes" id="UP000887562"/>
    </source>
</evidence>
<dbReference type="InterPro" id="IPR017884">
    <property type="entry name" value="SANT_dom"/>
</dbReference>
<feature type="compositionally biased region" description="Basic and acidic residues" evidence="3">
    <location>
        <begin position="476"/>
        <end position="494"/>
    </location>
</feature>
<accession>A0A915EYG7</accession>
<dbReference type="SMART" id="SM00685">
    <property type="entry name" value="DM14"/>
    <property type="match status" value="2"/>
</dbReference>
<feature type="region of interest" description="Disordered" evidence="3">
    <location>
        <begin position="1380"/>
        <end position="1436"/>
    </location>
</feature>
<dbReference type="Pfam" id="PF21528">
    <property type="entry name" value="CC2D1A-B_DM14"/>
    <property type="match status" value="1"/>
</dbReference>
<evidence type="ECO:0000313" key="7">
    <source>
        <dbReference type="WBParaSite" id="maker-E.canG7_contigs_4414-snap-gene-0.50-mRNA-1"/>
    </source>
</evidence>
<feature type="region of interest" description="Disordered" evidence="3">
    <location>
        <begin position="1951"/>
        <end position="1975"/>
    </location>
</feature>
<dbReference type="InterPro" id="IPR006608">
    <property type="entry name" value="CC2D1A/B_DM14"/>
</dbReference>
<protein>
    <submittedName>
        <fullName evidence="7">SANT domain-containing protein</fullName>
    </submittedName>
</protein>
<feature type="compositionally biased region" description="Low complexity" evidence="3">
    <location>
        <begin position="2193"/>
        <end position="2207"/>
    </location>
</feature>
<feature type="region of interest" description="Disordered" evidence="3">
    <location>
        <begin position="2180"/>
        <end position="2212"/>
    </location>
</feature>
<keyword evidence="2" id="KW-0175">Coiled coil</keyword>
<feature type="region of interest" description="Disordered" evidence="3">
    <location>
        <begin position="1865"/>
        <end position="1890"/>
    </location>
</feature>
<feature type="region of interest" description="Disordered" evidence="3">
    <location>
        <begin position="1494"/>
        <end position="1524"/>
    </location>
</feature>
<feature type="compositionally biased region" description="Gly residues" evidence="3">
    <location>
        <begin position="221"/>
        <end position="230"/>
    </location>
</feature>
<feature type="compositionally biased region" description="Low complexity" evidence="3">
    <location>
        <begin position="47"/>
        <end position="56"/>
    </location>
</feature>
<feature type="compositionally biased region" description="Polar residues" evidence="3">
    <location>
        <begin position="1632"/>
        <end position="1641"/>
    </location>
</feature>
<feature type="compositionally biased region" description="Gly residues" evidence="3">
    <location>
        <begin position="25"/>
        <end position="44"/>
    </location>
</feature>
<feature type="compositionally biased region" description="Polar residues" evidence="3">
    <location>
        <begin position="884"/>
        <end position="900"/>
    </location>
</feature>
<dbReference type="GO" id="GO:0001227">
    <property type="term" value="F:DNA-binding transcription repressor activity, RNA polymerase II-specific"/>
    <property type="evidence" value="ECO:0007669"/>
    <property type="project" value="InterPro"/>
</dbReference>
<dbReference type="InterPro" id="IPR000008">
    <property type="entry name" value="C2_dom"/>
</dbReference>
<dbReference type="InterPro" id="IPR009057">
    <property type="entry name" value="Homeodomain-like_sf"/>
</dbReference>
<dbReference type="Gene3D" id="2.60.40.150">
    <property type="entry name" value="C2 domain"/>
    <property type="match status" value="1"/>
</dbReference>
<feature type="compositionally biased region" description="Polar residues" evidence="3">
    <location>
        <begin position="921"/>
        <end position="943"/>
    </location>
</feature>
<feature type="compositionally biased region" description="Polar residues" evidence="3">
    <location>
        <begin position="1667"/>
        <end position="1683"/>
    </location>
</feature>
<keyword evidence="6" id="KW-1185">Reference proteome</keyword>
<feature type="compositionally biased region" description="Polar residues" evidence="3">
    <location>
        <begin position="202"/>
        <end position="218"/>
    </location>
</feature>
<feature type="domain" description="C2" evidence="4">
    <location>
        <begin position="2356"/>
        <end position="2493"/>
    </location>
</feature>
<feature type="region of interest" description="Disordered" evidence="3">
    <location>
        <begin position="550"/>
        <end position="728"/>
    </location>
</feature>
<feature type="compositionally biased region" description="Basic residues" evidence="3">
    <location>
        <begin position="550"/>
        <end position="562"/>
    </location>
</feature>
<dbReference type="Proteomes" id="UP000887562">
    <property type="component" value="Unplaced"/>
</dbReference>
<sequence length="2544" mass="270160">MVLYFSTPLAAINSLKMGADYSSGPVGGGSQPPGGSGGGSGGRFPDGRSSNSSTSSHPLLDQSSFSWLNLARSRPGSAASAPFNQPRVGGGSGGGSIEYGGGGSQPQQSLPEQLVSTATAVAAYPHRPSSSASASLRSSTTGSGTGYSVLPANSAQFHPAYAAVAAATHLGHGDNLQDLTRGSGQSIGSGGRVPPSKRPRLVSSSGYRGQPQQSQQTAIPAGGGSGGGMGYHAHSTAHTMPGGSGVLRQQTKEPAYHPQVEAISPAPEEARLLDTVEAKLQREREEMQRRLHEIEVRINKEEGHLRYLMDRESSLTADLKNETTVAPPTPHRAKVLSVNELEDERAYENPIQALLSETRSRAKRQHESLARLCGRSVSSCPCALPVYRQPSDLPALQHVQSVYKNGFRRQLIKYIHRRKRAERARLRILAKHYARHAQAFFKRHEKLMNSAKRKQKDAKNREIFDKAFPEMKKIREDQGQKDGGKGEDGHEHLKAQSLEKWSKEDRARFKERFLATPKNFTTIAASLDKTVAECIHYYYLSKKSEGYKALVKKHSTSRRRRTGHSDKNGPTGPSHGTASKKAPSRVSTPGNDDHRNSPYPDSKNEDGHTAGHRKGSGVGGSTRGRSGRRGGSGDHRFTKGSGRGRSGTPVPPSIPATSSNALGQSDGVVIDTKPSSTEIDRPQGSASALKIEDNKDYPPTLVRPLDLGLTKNSNGPSHSSKEKDERGAEAIAAATGGVPTGSVDLRQGYSSPHHHPTSVTDTVTLTHNSPASGTYLPHSHPEESAMNRSTFSDVGGIGSSLLPPKDAVAASCLAATLPEQLVNLAKGAVAAGSISPELLANIPQLSAVVASGAVYGTPSSSSAASTQALAQVLTQSMTRGGGSQSPTQKPSHDASNQSSDPAAAAYSKAILIGDFCTAQQLSRGSTPSQQTQIPTSANMTGTGLQRAADYTDPAYLSGRTIDPLTLPLPSKRPGPGGSTPGPSRSMGHGSSQGLLRSPPAGMGSSYHHQPPPLPPPLSRHHQIASHPSSSFDAGVLRQSSGRSLSALRGGVYGPQAGYGDTSVTKPSGCYDLPSINPPKKNSVPPINLESAVNCRGSGDLDPKVEEYINHAAKLYQDEVERYTSRDRSDSMRTRTSSETSQQMHTALDNARQRVLGMAAAAATTENASSTTGYNTPSVFADSVFAEPMGGMLDINEMLAKYGPQYLSLIAAAAAEATSSSSTMVTSTSAVTVEAIPLFTPRTSKPSPMDRSAQLQPLPLPTSSASASQFAPAPLHNIPQPMPLPRYRKSASSTISNATATAASSGHPPSFSFSSPALSSQRDFFPTLGEDNAPAGGFHPHHQQHHRYPTLMRASASRNLESVGLLPEELTKKALTGGLRSHQQLPLATSQSHSTTSQIPASTSMSNNPSLVSSSSATSSSISAAPNSTTISSFRSSDVSNTSVALSTSSITSIAPVNTSASCTGTLGDQIEKAITDGIIVQQSGQDIPRINPSTAEAKSVKSIHPTSSLLKTDSENQDLSPLLSPAARSSSASLLTSPSHISASLSVFPKKRNRLTSSGSVGMGVARPTSPPRSREAEVLTPQASSTVTTPPNASPASTEGRLSVSKSPAVTFTVSTTANVSAASGILAISPPSSAESPGNLQICIPPEDEQSQYSPTTPAEVVSGRPTSLSRQTPNSKSSSMGAVATASPHTASISESTSPKRNPPSPPSSSSSSPRQQLPQSPYSPYTGLPTNERTHVHITNCFNEVCNFAAIQRMLIRFFINTKNKELVRTHLKSMSRPKVGKDNKEHKGNDFDPFQLTVDADQLKFDDASLEKELISILGSDEVDEEPIVEILSSSHSKIKADSLPFGEEFELLQQLETTLGTSDDNGDPEPPPIDTSSSPNEGLVTHKNETLSTILERQAAFENIIDSMKSSSTLTDIDRACLHRYEQLLTFVKTMAEKAERNDPVDLQDLPSVPSSPSSFNSGPMTTSRRKTAENIVLDYVTGETPKSRSAALSDSKEAAFVRQLKARLTEYRNAAVLAHKEGKKPREAELMVAINALAEAIPRIESGVEQFDPADMPPPPEQFHLPPEALAEVTEGIQQGSSAAQSSASPPLGKGQPLDPTVAAITKVASSTVASRESLMARIQILKAMIQKADASDKRLYERTLQSYNKALRAFEAGIQFNYGGLNPLPSCPQFTSAAPPPQPSTAPTTSPAAGPASSSESRKLELLRKRQTELRVAAAQAKARGDMGAAREYLRSSLSMNNMIRSVNAGLPIDLKQLPPPPGASIAATGSSQTQPILSDPVAICDQLINQLEAQATEAEILSKDHREAGLSNLADKFFDLADVSRKWIALTTAYKRGSRVPKYAFEKANLSRLNVNTDLGDGVLEVTVVRGISLPVPPDLSGPSALDTYVTLELPFPSSEAPQKHSTEWARHTNEPTDYGGYQASARFEVNRKARSYERLLQGIKSLKATVYYNRGLLKRPAVLGTVTAKLTELMANATHTACYDLMDGRKAAGGLLELRFRHRTPLHGAKFSAYPKPWLCISASNTRPVPNIKK</sequence>
<feature type="region of interest" description="Disordered" evidence="3">
    <location>
        <begin position="876"/>
        <end position="902"/>
    </location>
</feature>
<feature type="compositionally biased region" description="Low complexity" evidence="3">
    <location>
        <begin position="1711"/>
        <end position="1728"/>
    </location>
</feature>
<dbReference type="PROSITE" id="PS51293">
    <property type="entry name" value="SANT"/>
    <property type="match status" value="1"/>
</dbReference>
<feature type="compositionally biased region" description="Gly residues" evidence="3">
    <location>
        <begin position="88"/>
        <end position="104"/>
    </location>
</feature>
<feature type="coiled-coil region" evidence="2">
    <location>
        <begin position="270"/>
        <end position="304"/>
    </location>
</feature>
<feature type="compositionally biased region" description="Low complexity" evidence="3">
    <location>
        <begin position="1957"/>
        <end position="1970"/>
    </location>
</feature>
<feature type="compositionally biased region" description="Basic and acidic residues" evidence="3">
    <location>
        <begin position="719"/>
        <end position="728"/>
    </location>
</feature>